<dbReference type="Pfam" id="PF02321">
    <property type="entry name" value="OEP"/>
    <property type="match status" value="2"/>
</dbReference>
<keyword evidence="4" id="KW-1185">Reference proteome</keyword>
<feature type="chain" id="PRO_5047016745" evidence="2">
    <location>
        <begin position="36"/>
        <end position="439"/>
    </location>
</feature>
<dbReference type="PANTHER" id="PTHR30203">
    <property type="entry name" value="OUTER MEMBRANE CATION EFFLUX PROTEIN"/>
    <property type="match status" value="1"/>
</dbReference>
<evidence type="ECO:0000313" key="3">
    <source>
        <dbReference type="EMBL" id="MBY8825687.1"/>
    </source>
</evidence>
<dbReference type="RefSeq" id="WP_222992793.1">
    <property type="nucleotide sequence ID" value="NZ_JAINVV010000013.1"/>
</dbReference>
<evidence type="ECO:0000313" key="4">
    <source>
        <dbReference type="Proteomes" id="UP000706039"/>
    </source>
</evidence>
<organism evidence="3 4">
    <name type="scientific">Sphingomonas colocasiae</name>
    <dbReference type="NCBI Taxonomy" id="1848973"/>
    <lineage>
        <taxon>Bacteria</taxon>
        <taxon>Pseudomonadati</taxon>
        <taxon>Pseudomonadota</taxon>
        <taxon>Alphaproteobacteria</taxon>
        <taxon>Sphingomonadales</taxon>
        <taxon>Sphingomonadaceae</taxon>
        <taxon>Sphingomonas</taxon>
    </lineage>
</organism>
<accession>A0ABS7PWE9</accession>
<gene>
    <name evidence="3" type="ORF">K7G82_25520</name>
</gene>
<feature type="signal peptide" evidence="2">
    <location>
        <begin position="1"/>
        <end position="35"/>
    </location>
</feature>
<dbReference type="Proteomes" id="UP000706039">
    <property type="component" value="Unassembled WGS sequence"/>
</dbReference>
<name>A0ABS7PWE9_9SPHN</name>
<keyword evidence="2" id="KW-0732">Signal</keyword>
<dbReference type="InterPro" id="IPR010131">
    <property type="entry name" value="MdtP/NodT-like"/>
</dbReference>
<comment type="similarity">
    <text evidence="1">Belongs to the outer membrane factor (OMF) (TC 1.B.17) family.</text>
</comment>
<dbReference type="SUPFAM" id="SSF56954">
    <property type="entry name" value="Outer membrane efflux proteins (OEP)"/>
    <property type="match status" value="1"/>
</dbReference>
<reference evidence="3 4" key="1">
    <citation type="submission" date="2021-08" db="EMBL/GenBank/DDBJ databases">
        <authorList>
            <person name="Tuo L."/>
        </authorList>
    </citation>
    <scope>NUCLEOTIDE SEQUENCE [LARGE SCALE GENOMIC DNA]</scope>
    <source>
        <strain evidence="3 4">JCM 31229</strain>
    </source>
</reference>
<evidence type="ECO:0000256" key="1">
    <source>
        <dbReference type="ARBA" id="ARBA00007613"/>
    </source>
</evidence>
<dbReference type="PANTHER" id="PTHR30203:SF24">
    <property type="entry name" value="BLR4935 PROTEIN"/>
    <property type="match status" value="1"/>
</dbReference>
<dbReference type="Gene3D" id="1.20.1600.10">
    <property type="entry name" value="Outer membrane efflux proteins (OEP)"/>
    <property type="match status" value="1"/>
</dbReference>
<dbReference type="PROSITE" id="PS51257">
    <property type="entry name" value="PROKAR_LIPOPROTEIN"/>
    <property type="match status" value="1"/>
</dbReference>
<comment type="caution">
    <text evidence="3">The sequence shown here is derived from an EMBL/GenBank/DDBJ whole genome shotgun (WGS) entry which is preliminary data.</text>
</comment>
<evidence type="ECO:0000256" key="2">
    <source>
        <dbReference type="SAM" id="SignalP"/>
    </source>
</evidence>
<protein>
    <submittedName>
        <fullName evidence="3">TolC family protein</fullName>
    </submittedName>
</protein>
<dbReference type="EMBL" id="JAINVV010000013">
    <property type="protein sequence ID" value="MBY8825687.1"/>
    <property type="molecule type" value="Genomic_DNA"/>
</dbReference>
<dbReference type="InterPro" id="IPR003423">
    <property type="entry name" value="OMP_efflux"/>
</dbReference>
<sequence>MPIISRSARGPNALARLGGALCVAPMLLACSMAAAQTYGPGDPSPATAATLPALRTGPLPAALSLERALEKAEARAPAIAAARAALEASQARLRQAGLRANPQLDVTVENFAGTGPYAGLDGTETSVQLSQRLDLGGRRAARIGVAEAAVHAEAVRLAIARADLAQSVRSQFGLALAADARLAVARAGLARATELARIADELVAAGREPPLRAYRARANAAQADAALKTAAAEDETARRSLGALLGSDMAVRRVIGALDLARPPGVAPAMTLDARLAAAELAMAESGLRQARAEGRIDPSIGIGARRIEETGDRALLASLSMPIALFDRNQGNIAAARADIRAAQAGRDAAIVQAAARIGNAGTAFDAALIRVKALQDVAAPQAEEAVRLADLAYRAGRIPLTELLDAQEAFATAQTQLIDAHLALVEARAVLARAAAQ</sequence>
<proteinExistence type="inferred from homology"/>